<feature type="transmembrane region" description="Helical" evidence="1">
    <location>
        <begin position="60"/>
        <end position="82"/>
    </location>
</feature>
<dbReference type="EMBL" id="CP065738">
    <property type="protein sequence ID" value="QPT54395.1"/>
    <property type="molecule type" value="Genomic_DNA"/>
</dbReference>
<keyword evidence="1" id="KW-1133">Transmembrane helix</keyword>
<reference evidence="2 4" key="3">
    <citation type="submission" date="2016-06" db="EMBL/GenBank/DDBJ databases">
        <title>Identification of putative biosynthetic pathways for the production of bioactive secondary metabolites by the marine actinomycete Kocuria kristinae RUTW2-3.</title>
        <authorList>
            <person name="Waterworth S.C."/>
            <person name="Walmsley T.A."/>
            <person name="Matongo T."/>
            <person name="Davies-Coleman M.T."/>
            <person name="Dorrington R.A."/>
        </authorList>
    </citation>
    <scope>NUCLEOTIDE SEQUENCE [LARGE SCALE GENOMIC DNA]</scope>
    <source>
        <strain evidence="4">RuSp02-3</strain>
        <strain evidence="2">RUTW2-3</strain>
    </source>
</reference>
<keyword evidence="1" id="KW-0812">Transmembrane</keyword>
<evidence type="ECO:0000313" key="5">
    <source>
        <dbReference type="Proteomes" id="UP000594975"/>
    </source>
</evidence>
<reference evidence="2" key="1">
    <citation type="submission" date="2016-04" db="EMBL/GenBank/DDBJ databases">
        <authorList>
            <person name="Evans L.H."/>
            <person name="Alamgir A."/>
            <person name="Owens N."/>
            <person name="Weber N.D."/>
            <person name="Virtaneva K."/>
            <person name="Barbian K."/>
            <person name="Babar A."/>
            <person name="Rosenke K."/>
        </authorList>
    </citation>
    <scope>NUCLEOTIDE SEQUENCE [LARGE SCALE GENOMIC DNA]</scope>
    <source>
        <strain evidence="2">RUTW2-3</strain>
    </source>
</reference>
<evidence type="ECO:0008006" key="6">
    <source>
        <dbReference type="Google" id="ProtNLM"/>
    </source>
</evidence>
<dbReference type="AlphaFoldDB" id="A0A147E8Y4"/>
<dbReference type="EMBL" id="LJBJ02000022">
    <property type="protein sequence ID" value="OAX51354.1"/>
    <property type="molecule type" value="Genomic_DNA"/>
</dbReference>
<sequence>MRKRAGALNRAWLAVIGLVLLLAGAFWILTAAGLVSSWGLNGFDAGSQPLQGASDVLGQQWLPGAALAAGIVLVLLAVWWLAAQTPRKQEASPLQLHRDARQGTTVMPASAVTDALEQRVEDLEHVTRAKAVLRGTARAPELALDVTANERVDVQELLGAIQQEILPEAAQALEQRFTNLGVQVSVSRETAKRHQVVVA</sequence>
<dbReference type="RefSeq" id="WP_058731708.1">
    <property type="nucleotide sequence ID" value="NZ_CP065738.1"/>
</dbReference>
<keyword evidence="4" id="KW-1185">Reference proteome</keyword>
<evidence type="ECO:0000313" key="2">
    <source>
        <dbReference type="EMBL" id="OAX51354.1"/>
    </source>
</evidence>
<protein>
    <recommendedName>
        <fullName evidence="6">Alkaline shock response membrane anchor protein AmaP</fullName>
    </recommendedName>
</protein>
<reference evidence="3 5" key="4">
    <citation type="submission" date="2020-12" db="EMBL/GenBank/DDBJ databases">
        <title>FDA dAtabase for Regulatory Grade micrObial Sequences (FDA-ARGOS): Supporting development and validation of Infectious Disease Dx tests.</title>
        <authorList>
            <person name="Sproer C."/>
            <person name="Gronow S."/>
            <person name="Severitt S."/>
            <person name="Schroder I."/>
            <person name="Tallon L."/>
            <person name="Sadzewicz L."/>
            <person name="Zhao X."/>
            <person name="Boylan J."/>
            <person name="Ott S."/>
            <person name="Bowen H."/>
            <person name="Vavikolanu K."/>
            <person name="Mehta A."/>
            <person name="Aluvathingal J."/>
            <person name="Nadendla S."/>
            <person name="Lowell S."/>
            <person name="Myers T."/>
            <person name="Yan Y."/>
            <person name="Sichtig H."/>
        </authorList>
    </citation>
    <scope>NUCLEOTIDE SEQUENCE [LARGE SCALE GENOMIC DNA]</scope>
    <source>
        <strain evidence="3 5">FDAARGOS_864</strain>
    </source>
</reference>
<keyword evidence="1" id="KW-0472">Membrane</keyword>
<feature type="transmembrane region" description="Helical" evidence="1">
    <location>
        <begin position="12"/>
        <end position="40"/>
    </location>
</feature>
<dbReference type="GeneID" id="61262584"/>
<dbReference type="PATRIC" id="fig|37923.10.peg.573"/>
<proteinExistence type="predicted"/>
<accession>A0A147E8Y4</accession>
<evidence type="ECO:0000313" key="4">
    <source>
        <dbReference type="Proteomes" id="UP000053171"/>
    </source>
</evidence>
<evidence type="ECO:0000313" key="3">
    <source>
        <dbReference type="EMBL" id="QPT54395.1"/>
    </source>
</evidence>
<reference evidence="4" key="2">
    <citation type="submission" date="2016-04" db="EMBL/GenBank/DDBJ databases">
        <authorList>
            <person name="Waterworth S."/>
            <person name="Matcher G."/>
        </authorList>
    </citation>
    <scope>NUCLEOTIDE SEQUENCE [LARGE SCALE GENOMIC DNA]</scope>
    <source>
        <strain evidence="4">RuSp02-3</strain>
    </source>
</reference>
<dbReference type="Proteomes" id="UP000594975">
    <property type="component" value="Chromosome"/>
</dbReference>
<dbReference type="KEGG" id="rkr:I6G21_04280"/>
<organism evidence="2 4">
    <name type="scientific">Rothia kristinae</name>
    <dbReference type="NCBI Taxonomy" id="37923"/>
    <lineage>
        <taxon>Bacteria</taxon>
        <taxon>Bacillati</taxon>
        <taxon>Actinomycetota</taxon>
        <taxon>Actinomycetes</taxon>
        <taxon>Micrococcales</taxon>
        <taxon>Micrococcaceae</taxon>
        <taxon>Rothia</taxon>
    </lineage>
</organism>
<gene>
    <name evidence="2" type="ORF">AN277_0209265</name>
    <name evidence="3" type="ORF">I6G21_04280</name>
</gene>
<dbReference type="Proteomes" id="UP000053171">
    <property type="component" value="Unassembled WGS sequence"/>
</dbReference>
<name>A0A147E8Y4_9MICC</name>
<evidence type="ECO:0000256" key="1">
    <source>
        <dbReference type="SAM" id="Phobius"/>
    </source>
</evidence>